<dbReference type="Proteomes" id="UP000494040">
    <property type="component" value="Unassembled WGS sequence"/>
</dbReference>
<reference evidence="6" key="1">
    <citation type="submission" date="2022-01" db="UniProtKB">
        <authorList>
            <consortium name="EnsemblMetazoa"/>
        </authorList>
    </citation>
    <scope>IDENTIFICATION</scope>
</reference>
<organism evidence="6 7">
    <name type="scientific">Cimex lectularius</name>
    <name type="common">Bed bug</name>
    <name type="synonym">Acanthia lectularia</name>
    <dbReference type="NCBI Taxonomy" id="79782"/>
    <lineage>
        <taxon>Eukaryota</taxon>
        <taxon>Metazoa</taxon>
        <taxon>Ecdysozoa</taxon>
        <taxon>Arthropoda</taxon>
        <taxon>Hexapoda</taxon>
        <taxon>Insecta</taxon>
        <taxon>Pterygota</taxon>
        <taxon>Neoptera</taxon>
        <taxon>Paraneoptera</taxon>
        <taxon>Hemiptera</taxon>
        <taxon>Heteroptera</taxon>
        <taxon>Panheteroptera</taxon>
        <taxon>Cimicomorpha</taxon>
        <taxon>Cimicidae</taxon>
        <taxon>Cimex</taxon>
    </lineage>
</organism>
<dbReference type="PANTHER" id="PTHR11552:SF216">
    <property type="entry name" value="GLUCOSE-METHANOL-CHOLINE OXIDOREDUCTASE N-TERMINAL DOMAIN-CONTAINING PROTEIN"/>
    <property type="match status" value="1"/>
</dbReference>
<keyword evidence="3" id="KW-0285">Flavoprotein</keyword>
<evidence type="ECO:0000313" key="6">
    <source>
        <dbReference type="EnsemblMetazoa" id="XP_014244928.1"/>
    </source>
</evidence>
<keyword evidence="4" id="KW-0732">Signal</keyword>
<dbReference type="GO" id="GO:0016614">
    <property type="term" value="F:oxidoreductase activity, acting on CH-OH group of donors"/>
    <property type="evidence" value="ECO:0007669"/>
    <property type="project" value="InterPro"/>
</dbReference>
<dbReference type="PIRSF" id="PIRSF000137">
    <property type="entry name" value="Alcohol_oxidase"/>
    <property type="match status" value="1"/>
</dbReference>
<comment type="similarity">
    <text evidence="1">Belongs to the GMC oxidoreductase family.</text>
</comment>
<dbReference type="PANTHER" id="PTHR11552">
    <property type="entry name" value="GLUCOSE-METHANOL-CHOLINE GMC OXIDOREDUCTASE"/>
    <property type="match status" value="1"/>
</dbReference>
<proteinExistence type="inferred from homology"/>
<evidence type="ECO:0000259" key="5">
    <source>
        <dbReference type="PROSITE" id="PS00624"/>
    </source>
</evidence>
<dbReference type="OrthoDB" id="269227at2759"/>
<feature type="binding site" evidence="3">
    <location>
        <begin position="137"/>
        <end position="140"/>
    </location>
    <ligand>
        <name>FAD</name>
        <dbReference type="ChEBI" id="CHEBI:57692"/>
    </ligand>
</feature>
<dbReference type="InterPro" id="IPR036188">
    <property type="entry name" value="FAD/NAD-bd_sf"/>
</dbReference>
<dbReference type="InterPro" id="IPR007867">
    <property type="entry name" value="GMC_OxRtase_C"/>
</dbReference>
<dbReference type="InterPro" id="IPR000172">
    <property type="entry name" value="GMC_OxRdtase_N"/>
</dbReference>
<dbReference type="Gene3D" id="3.30.560.10">
    <property type="entry name" value="Glucose Oxidase, domain 3"/>
    <property type="match status" value="1"/>
</dbReference>
<evidence type="ECO:0000256" key="2">
    <source>
        <dbReference type="PIRSR" id="PIRSR000137-1"/>
    </source>
</evidence>
<feature type="binding site" evidence="3">
    <location>
        <position position="577"/>
    </location>
    <ligand>
        <name>FAD</name>
        <dbReference type="ChEBI" id="CHEBI:57692"/>
    </ligand>
</feature>
<evidence type="ECO:0000256" key="3">
    <source>
        <dbReference type="PIRSR" id="PIRSR000137-2"/>
    </source>
</evidence>
<comment type="cofactor">
    <cofactor evidence="3">
        <name>FAD</name>
        <dbReference type="ChEBI" id="CHEBI:57692"/>
    </cofactor>
</comment>
<protein>
    <recommendedName>
        <fullName evidence="5">Glucose-methanol-choline oxidoreductase N-terminal domain-containing protein</fullName>
    </recommendedName>
</protein>
<dbReference type="OMA" id="YGQPHFE"/>
<feature type="chain" id="PRO_5035327133" description="Glucose-methanol-choline oxidoreductase N-terminal domain-containing protein" evidence="4">
    <location>
        <begin position="19"/>
        <end position="610"/>
    </location>
</feature>
<dbReference type="SUPFAM" id="SSF51905">
    <property type="entry name" value="FAD/NAD(P)-binding domain"/>
    <property type="match status" value="1"/>
</dbReference>
<feature type="active site" description="Proton donor" evidence="2">
    <location>
        <position position="543"/>
    </location>
</feature>
<dbReference type="GO" id="GO:0050660">
    <property type="term" value="F:flavin adenine dinucleotide binding"/>
    <property type="evidence" value="ECO:0007669"/>
    <property type="project" value="InterPro"/>
</dbReference>
<feature type="signal peptide" evidence="4">
    <location>
        <begin position="1"/>
        <end position="18"/>
    </location>
</feature>
<dbReference type="EnsemblMetazoa" id="XM_014389442.2">
    <property type="protein sequence ID" value="XP_014244928.1"/>
    <property type="gene ID" value="LOC106664063"/>
</dbReference>
<dbReference type="GeneID" id="106664063"/>
<dbReference type="KEGG" id="clec:106664063"/>
<feature type="active site" description="Proton acceptor" evidence="2">
    <location>
        <position position="587"/>
    </location>
</feature>
<evidence type="ECO:0000313" key="7">
    <source>
        <dbReference type="Proteomes" id="UP000494040"/>
    </source>
</evidence>
<name>A0A8I6TEX4_CIMLE</name>
<dbReference type="AlphaFoldDB" id="A0A8I6TEX4"/>
<feature type="domain" description="Glucose-methanol-choline oxidoreductase N-terminal" evidence="5">
    <location>
        <begin position="303"/>
        <end position="317"/>
    </location>
</feature>
<dbReference type="InterPro" id="IPR012132">
    <property type="entry name" value="GMC_OxRdtase"/>
</dbReference>
<sequence>MFCLKWILFFCVFEISTGQFQSVLNYYREILNIPQGATRDTDVFKKEYDFIVVGAGSGGSVVANRLTEVGNWSVLLLEAGKEEILITDIPLLVSYILGTEFNWGYTTEPQQFGCLSMNSGRCNWPRGKAMGGTSVINYMVYTRGFKEDYDNWASLGNTGWGYKDVFKYFLKSENIRVPGLEKSRFHKKGGYANVERPSWRTPLAKSFMESGESLGYPTGDNDGLTPPGFSYVLTTTKRGARESASKAFLRPIRNRPNLHVVKKARATKILIDPTSKKTYGVEFVKNRKYYKVKASKEVIVSAGSLNTPQLLMLSGIGPKSHLEELNIPVLKDSKVGHNLQDHVSMAGLAFLVNDTVSIVENRYMNPRYVLDYWVRGEGPYTLPGGAEAVAFVSTKNNPNKTHPDMELVFGPGAFTGDTGGSIRMSYAMNETFFDRVYRRYQGKDAFNVVPVLLRPYSRGYLRLRSKNPFHWPLFYPNYYTDPRDIDAMVDGIKKALEIGLSKPFQKFNSKLIDSKFPGCEHLEYMSDEYWGCCAMHLTTNLHHQVGTCKMGPNNDPDAVVDPQLRVYGVQGLRVVDGSIMPVIPASHTHAVIYMIAEKASDMIKQAWRGK</sequence>
<feature type="binding site" evidence="3">
    <location>
        <position position="133"/>
    </location>
    <ligand>
        <name>FAD</name>
        <dbReference type="ChEBI" id="CHEBI:57692"/>
    </ligand>
</feature>
<keyword evidence="3" id="KW-0274">FAD</keyword>
<dbReference type="RefSeq" id="XP_014244928.1">
    <property type="nucleotide sequence ID" value="XM_014389442.2"/>
</dbReference>
<dbReference type="Pfam" id="PF00732">
    <property type="entry name" value="GMC_oxred_N"/>
    <property type="match status" value="1"/>
</dbReference>
<evidence type="ECO:0000256" key="4">
    <source>
        <dbReference type="SAM" id="SignalP"/>
    </source>
</evidence>
<keyword evidence="7" id="KW-1185">Reference proteome</keyword>
<dbReference type="Gene3D" id="3.50.50.60">
    <property type="entry name" value="FAD/NAD(P)-binding domain"/>
    <property type="match status" value="1"/>
</dbReference>
<dbReference type="PROSITE" id="PS00624">
    <property type="entry name" value="GMC_OXRED_2"/>
    <property type="match status" value="1"/>
</dbReference>
<dbReference type="Pfam" id="PF05199">
    <property type="entry name" value="GMC_oxred_C"/>
    <property type="match status" value="1"/>
</dbReference>
<accession>A0A8I6TEX4</accession>
<dbReference type="SUPFAM" id="SSF54373">
    <property type="entry name" value="FAD-linked reductases, C-terminal domain"/>
    <property type="match status" value="1"/>
</dbReference>
<evidence type="ECO:0000256" key="1">
    <source>
        <dbReference type="ARBA" id="ARBA00010790"/>
    </source>
</evidence>